<proteinExistence type="predicted"/>
<dbReference type="Proteomes" id="UP000605986">
    <property type="component" value="Unassembled WGS sequence"/>
</dbReference>
<dbReference type="EMBL" id="JAADJG010000212">
    <property type="protein sequence ID" value="KAF4451727.1"/>
    <property type="molecule type" value="Genomic_DNA"/>
</dbReference>
<keyword evidence="2" id="KW-1185">Reference proteome</keyword>
<reference evidence="1" key="1">
    <citation type="submission" date="2020-01" db="EMBL/GenBank/DDBJ databases">
        <title>Identification and distribution of gene clusters putatively required for synthesis of sphingolipid metabolism inhibitors in phylogenetically diverse species of the filamentous fungus Fusarium.</title>
        <authorList>
            <person name="Kim H.-S."/>
            <person name="Busman M."/>
            <person name="Brown D.W."/>
            <person name="Divon H."/>
            <person name="Uhlig S."/>
            <person name="Proctor R.H."/>
        </authorList>
    </citation>
    <scope>NUCLEOTIDE SEQUENCE</scope>
    <source>
        <strain evidence="1">NRRL 53441</strain>
    </source>
</reference>
<accession>A0A8H4P8C9</accession>
<evidence type="ECO:0000313" key="1">
    <source>
        <dbReference type="EMBL" id="KAF4451727.1"/>
    </source>
</evidence>
<protein>
    <submittedName>
        <fullName evidence="1">Uncharacterized protein</fullName>
    </submittedName>
</protein>
<comment type="caution">
    <text evidence="1">The sequence shown here is derived from an EMBL/GenBank/DDBJ whole genome shotgun (WGS) entry which is preliminary data.</text>
</comment>
<dbReference type="AlphaFoldDB" id="A0A8H4P8C9"/>
<organism evidence="1 2">
    <name type="scientific">Fusarium austroafricanum</name>
    <dbReference type="NCBI Taxonomy" id="2364996"/>
    <lineage>
        <taxon>Eukaryota</taxon>
        <taxon>Fungi</taxon>
        <taxon>Dikarya</taxon>
        <taxon>Ascomycota</taxon>
        <taxon>Pezizomycotina</taxon>
        <taxon>Sordariomycetes</taxon>
        <taxon>Hypocreomycetidae</taxon>
        <taxon>Hypocreales</taxon>
        <taxon>Nectriaceae</taxon>
        <taxon>Fusarium</taxon>
        <taxon>Fusarium concolor species complex</taxon>
    </lineage>
</organism>
<evidence type="ECO:0000313" key="2">
    <source>
        <dbReference type="Proteomes" id="UP000605986"/>
    </source>
</evidence>
<gene>
    <name evidence="1" type="ORF">F53441_5406</name>
</gene>
<sequence length="168" mass="19393">MSESSSDQKDKSTFSDAASQIITDRHLLNSKIRFRFFVEETYQDYVRGCEEYPEWLKEVIEIVATVHEFMGANKETTAAQLPGSIEIRKKVIRIQLDTWYGDYLKDKDRFYNASRRLCERTGNFGNLRGIESEVLDRQCISRINALLGGFEESERILVNCKVGSEDTS</sequence>
<name>A0A8H4P8C9_9HYPO</name>